<accession>F9NU77</accession>
<gene>
    <name evidence="1" type="ORF">HMPREF1162_0608</name>
</gene>
<proteinExistence type="predicted"/>
<sequence length="45" mass="4774">MLSGPDAADNSVAAGAVEQVRMICSTSCRFSLSSLDGLMARRRWG</sequence>
<dbReference type="AlphaFoldDB" id="F9NU77"/>
<evidence type="ECO:0000313" key="2">
    <source>
        <dbReference type="Proteomes" id="UP000007832"/>
    </source>
</evidence>
<reference evidence="1 2" key="1">
    <citation type="submission" date="2011-07" db="EMBL/GenBank/DDBJ databases">
        <title>Genome Sequence of Propionibacterium acnes SK182B-JCVI.</title>
        <authorList>
            <person name="Durkin A.S."/>
            <person name="Madupu R."/>
            <person name="Hostetler J."/>
            <person name="Radune D."/>
            <person name="Torralba M."/>
            <person name="Methe B."/>
            <person name="Sutton G."/>
            <person name="Strausberg R.L."/>
            <person name="Nelson K.E."/>
        </authorList>
    </citation>
    <scope>NUCLEOTIDE SEQUENCE [LARGE SCALE GENOMIC DNA]</scope>
    <source>
        <strain evidence="1 2">SK182B-JCVI</strain>
    </source>
</reference>
<organism evidence="1 2">
    <name type="scientific">[Propionibacterium] namnetense SK182B-JCVI</name>
    <dbReference type="NCBI Taxonomy" id="1051006"/>
    <lineage>
        <taxon>Bacteria</taxon>
        <taxon>Bacillati</taxon>
        <taxon>Actinomycetota</taxon>
        <taxon>Actinomycetes</taxon>
        <taxon>Propionibacteriales</taxon>
        <taxon>Propionibacteriaceae</taxon>
        <taxon>Cutibacterium</taxon>
    </lineage>
</organism>
<name>F9NU77_9ACTN</name>
<dbReference type="Proteomes" id="UP000007832">
    <property type="component" value="Unassembled WGS sequence"/>
</dbReference>
<evidence type="ECO:0000313" key="1">
    <source>
        <dbReference type="EMBL" id="EGR97939.1"/>
    </source>
</evidence>
<protein>
    <submittedName>
        <fullName evidence="1">Uncharacterized protein</fullName>
    </submittedName>
</protein>
<dbReference type="EMBL" id="AFUN01000007">
    <property type="protein sequence ID" value="EGR97939.1"/>
    <property type="molecule type" value="Genomic_DNA"/>
</dbReference>
<comment type="caution">
    <text evidence="1">The sequence shown here is derived from an EMBL/GenBank/DDBJ whole genome shotgun (WGS) entry which is preliminary data.</text>
</comment>